<evidence type="ECO:0000259" key="1">
    <source>
        <dbReference type="Pfam" id="PF08241"/>
    </source>
</evidence>
<dbReference type="GO" id="GO:0008757">
    <property type="term" value="F:S-adenosylmethionine-dependent methyltransferase activity"/>
    <property type="evidence" value="ECO:0007669"/>
    <property type="project" value="InterPro"/>
</dbReference>
<dbReference type="GO" id="GO:0032259">
    <property type="term" value="P:methylation"/>
    <property type="evidence" value="ECO:0007669"/>
    <property type="project" value="UniProtKB-KW"/>
</dbReference>
<dbReference type="STRING" id="363253.LI0345"/>
<evidence type="ECO:0000313" key="2">
    <source>
        <dbReference type="EMBL" id="CAJ54401.1"/>
    </source>
</evidence>
<dbReference type="PANTHER" id="PTHR43591:SF110">
    <property type="entry name" value="RHODANESE DOMAIN-CONTAINING PROTEIN"/>
    <property type="match status" value="1"/>
</dbReference>
<sequence>MWNAEKVKQLAEWYVSPQGSFALEQEYKLFQNLISIWPRRDYTLLNIGCGVGAFLEMFWDYGFDVTGLDNNLEVLELSSNRLKNRAEFQLGALDDLPFEDESFNYASLVTILEYVEDPKKILAEAFRVASDGIIVGFTNKWSINHIINSTLQLLHKKPKKDSQWVSPWQLIRLTKQLYPECRIYCRSTLLGPKRTWDVTSSWSKLNRIILSFPIGTYVGMRIEKRPKPTLTPLLLKAKEQAVNVYNALSPEATSTIQHNRTNK</sequence>
<keyword evidence="2" id="KW-0808">Transferase</keyword>
<dbReference type="Gene3D" id="3.40.50.150">
    <property type="entry name" value="Vaccinia Virus protein VP39"/>
    <property type="match status" value="1"/>
</dbReference>
<dbReference type="HOGENOM" id="CLU_037990_14_0_7"/>
<proteinExistence type="predicted"/>
<dbReference type="InterPro" id="IPR013216">
    <property type="entry name" value="Methyltransf_11"/>
</dbReference>
<dbReference type="EMBL" id="AM180252">
    <property type="protein sequence ID" value="CAJ54401.1"/>
    <property type="molecule type" value="Genomic_DNA"/>
</dbReference>
<organism evidence="2 3">
    <name type="scientific">Lawsonia intracellularis (strain PHE/MN1-00)</name>
    <dbReference type="NCBI Taxonomy" id="363253"/>
    <lineage>
        <taxon>Bacteria</taxon>
        <taxon>Pseudomonadati</taxon>
        <taxon>Thermodesulfobacteriota</taxon>
        <taxon>Desulfovibrionia</taxon>
        <taxon>Desulfovibrionales</taxon>
        <taxon>Desulfovibrionaceae</taxon>
        <taxon>Lawsonia</taxon>
    </lineage>
</organism>
<dbReference type="KEGG" id="lip:LI0345"/>
<dbReference type="InterPro" id="IPR029063">
    <property type="entry name" value="SAM-dependent_MTases_sf"/>
</dbReference>
<protein>
    <submittedName>
        <fullName evidence="2">SAM-dependent methyltransferases</fullName>
    </submittedName>
</protein>
<accession>Q1MRH5</accession>
<dbReference type="AlphaFoldDB" id="Q1MRH5"/>
<keyword evidence="2" id="KW-0489">Methyltransferase</keyword>
<evidence type="ECO:0000313" key="3">
    <source>
        <dbReference type="Proteomes" id="UP000002430"/>
    </source>
</evidence>
<feature type="domain" description="Methyltransferase type 11" evidence="1">
    <location>
        <begin position="45"/>
        <end position="131"/>
    </location>
</feature>
<dbReference type="RefSeq" id="WP_011526430.1">
    <property type="nucleotide sequence ID" value="NC_008011.1"/>
</dbReference>
<gene>
    <name evidence="2" type="ordered locus">LI0345</name>
</gene>
<dbReference type="SUPFAM" id="SSF53335">
    <property type="entry name" value="S-adenosyl-L-methionine-dependent methyltransferases"/>
    <property type="match status" value="1"/>
</dbReference>
<reference evidence="2 3" key="1">
    <citation type="submission" date="2005-11" db="EMBL/GenBank/DDBJ databases">
        <title>The complete genome sequence of Lawsonia intracellularis: the causative agent of proliferative enteropathy.</title>
        <authorList>
            <person name="Kaur K."/>
            <person name="Zhang Q."/>
            <person name="Beckler D."/>
            <person name="Munir S."/>
            <person name="Li L."/>
            <person name="Kinsley K."/>
            <person name="Herron L."/>
            <person name="Peterson A."/>
            <person name="May B."/>
            <person name="Singh S."/>
            <person name="Gebhart C."/>
            <person name="Kapur V."/>
        </authorList>
    </citation>
    <scope>NUCLEOTIDE SEQUENCE [LARGE SCALE GENOMIC DNA]</scope>
    <source>
        <strain evidence="2 3">PHE/MN1-00</strain>
    </source>
</reference>
<keyword evidence="3" id="KW-1185">Reference proteome</keyword>
<dbReference type="CDD" id="cd02440">
    <property type="entry name" value="AdoMet_MTases"/>
    <property type="match status" value="1"/>
</dbReference>
<dbReference type="Pfam" id="PF08241">
    <property type="entry name" value="Methyltransf_11"/>
    <property type="match status" value="1"/>
</dbReference>
<dbReference type="Proteomes" id="UP000002430">
    <property type="component" value="Chromosome"/>
</dbReference>
<name>Q1MRH5_LAWIP</name>
<dbReference type="eggNOG" id="COG2226">
    <property type="taxonomic scope" value="Bacteria"/>
</dbReference>
<dbReference type="OrthoDB" id="9782767at2"/>
<dbReference type="PANTHER" id="PTHR43591">
    <property type="entry name" value="METHYLTRANSFERASE"/>
    <property type="match status" value="1"/>
</dbReference>